<reference evidence="1 2" key="1">
    <citation type="journal article" date="2013" name="Genome Announc.">
        <title>Genome Sequence of Campylobacter showae UNSWCD, Isolated from a Patient with Crohn's Disease.</title>
        <authorList>
            <person name="Tay A.P."/>
            <person name="Kaakoush N.O."/>
            <person name="Deshpande N.P."/>
            <person name="Chen Z."/>
            <person name="Mitchell H."/>
            <person name="Wilkins M.R."/>
        </authorList>
    </citation>
    <scope>NUCLEOTIDE SEQUENCE [LARGE SCALE GENOMIC DNA]</scope>
    <source>
        <strain evidence="1 2">CSUNSWCD</strain>
    </source>
</reference>
<name>M5IQJ3_9BACT</name>
<comment type="caution">
    <text evidence="1">The sequence shown here is derived from an EMBL/GenBank/DDBJ whole genome shotgun (WGS) entry which is preliminary data.</text>
</comment>
<sequence>MQWLEARRLFTAIRLKFSRVFRLNLSGLKSKIRINLLHELHLLGADGLP</sequence>
<dbReference type="PATRIC" id="fig|1244083.3.peg.1915"/>
<gene>
    <name evidence="1" type="ORF">CSUNSWCD_672</name>
</gene>
<dbReference type="EMBL" id="AMZQ01000011">
    <property type="protein sequence ID" value="EKU10598.1"/>
    <property type="molecule type" value="Genomic_DNA"/>
</dbReference>
<dbReference type="Proteomes" id="UP000011939">
    <property type="component" value="Unassembled WGS sequence"/>
</dbReference>
<proteinExistence type="predicted"/>
<dbReference type="AlphaFoldDB" id="M5IQJ3"/>
<protein>
    <submittedName>
        <fullName evidence="1">Uncharacterized protein</fullName>
    </submittedName>
</protein>
<accession>M5IQJ3</accession>
<organism evidence="1 2">
    <name type="scientific">Campylobacter showae CSUNSWCD</name>
    <dbReference type="NCBI Taxonomy" id="1244083"/>
    <lineage>
        <taxon>Bacteria</taxon>
        <taxon>Pseudomonadati</taxon>
        <taxon>Campylobacterota</taxon>
        <taxon>Epsilonproteobacteria</taxon>
        <taxon>Campylobacterales</taxon>
        <taxon>Campylobacteraceae</taxon>
        <taxon>Campylobacter</taxon>
    </lineage>
</organism>
<evidence type="ECO:0000313" key="2">
    <source>
        <dbReference type="Proteomes" id="UP000011939"/>
    </source>
</evidence>
<evidence type="ECO:0000313" key="1">
    <source>
        <dbReference type="EMBL" id="EKU10598.1"/>
    </source>
</evidence>